<dbReference type="OrthoDB" id="1113889at2"/>
<gene>
    <name evidence="1" type="ORF">SAMN05444411_103302</name>
</gene>
<reference evidence="1 2" key="1">
    <citation type="submission" date="2016-10" db="EMBL/GenBank/DDBJ databases">
        <authorList>
            <person name="de Groot N.N."/>
        </authorList>
    </citation>
    <scope>NUCLEOTIDE SEQUENCE [LARGE SCALE GENOMIC DNA]</scope>
    <source>
        <strain evidence="1 2">DSM 24956</strain>
    </source>
</reference>
<proteinExistence type="predicted"/>
<protein>
    <recommendedName>
        <fullName evidence="3">Lipoprotein</fullName>
    </recommendedName>
</protein>
<dbReference type="Proteomes" id="UP000199595">
    <property type="component" value="Unassembled WGS sequence"/>
</dbReference>
<dbReference type="EMBL" id="FNNJ01000003">
    <property type="protein sequence ID" value="SDX18544.1"/>
    <property type="molecule type" value="Genomic_DNA"/>
</dbReference>
<sequence>MKNGLIIVFLLLLISCNSSKRNYKSDVDLLKSHTEIIELTVNNKNSRLVITPQFQGKVITSSFNGIKGSSNGWFNTKALLENNIGGIGGEDRVWVGPLGGQYSFYYQQIKPFSEDNWAVPASLSNEPYSVVSSSKEKVQMEKEMSLTNFIGTKFNFKINRTIKLLKKSLIDKNLNIELSNKLKYIAYESSHKLTNLDTITWVKNKGLVSIWSAGMFKGTDQSIVIIPLHKTAKFTDVYKYMGDLDQHRFQIKNNTVLFKVDGKYRSKIGIPNFIAPEIYGCYSKENKRLTIIQYKKTADSLFFNSNAAIQKEPYKGEVIPIYNNGAMDYSKTDIASFYELESTSPFKELKPNEILSHFHRVYHFSGTEKELNKIAIQLLGIRLENCNFNL</sequence>
<keyword evidence="2" id="KW-1185">Reference proteome</keyword>
<dbReference type="STRING" id="762486.SAMN05444411_103302"/>
<evidence type="ECO:0008006" key="3">
    <source>
        <dbReference type="Google" id="ProtNLM"/>
    </source>
</evidence>
<accession>A0A1H2ZNY3</accession>
<dbReference type="Pfam" id="PF20583">
    <property type="entry name" value="DUF6786"/>
    <property type="match status" value="1"/>
</dbReference>
<name>A0A1H2ZNY3_9FLAO</name>
<dbReference type="InterPro" id="IPR046713">
    <property type="entry name" value="DUF6786"/>
</dbReference>
<dbReference type="PROSITE" id="PS51257">
    <property type="entry name" value="PROKAR_LIPOPROTEIN"/>
    <property type="match status" value="1"/>
</dbReference>
<organism evidence="1 2">
    <name type="scientific">Lutibacter oricola</name>
    <dbReference type="NCBI Taxonomy" id="762486"/>
    <lineage>
        <taxon>Bacteria</taxon>
        <taxon>Pseudomonadati</taxon>
        <taxon>Bacteroidota</taxon>
        <taxon>Flavobacteriia</taxon>
        <taxon>Flavobacteriales</taxon>
        <taxon>Flavobacteriaceae</taxon>
        <taxon>Lutibacter</taxon>
    </lineage>
</organism>
<evidence type="ECO:0000313" key="1">
    <source>
        <dbReference type="EMBL" id="SDX18544.1"/>
    </source>
</evidence>
<dbReference type="RefSeq" id="WP_090122656.1">
    <property type="nucleotide sequence ID" value="NZ_FNNJ01000003.1"/>
</dbReference>
<evidence type="ECO:0000313" key="2">
    <source>
        <dbReference type="Proteomes" id="UP000199595"/>
    </source>
</evidence>
<dbReference type="AlphaFoldDB" id="A0A1H2ZNY3"/>